<feature type="compositionally biased region" description="Polar residues" evidence="2">
    <location>
        <begin position="196"/>
        <end position="205"/>
    </location>
</feature>
<name>Q0CFL9_ASPTN</name>
<keyword evidence="1" id="KW-0175">Coiled coil</keyword>
<feature type="coiled-coil region" evidence="1">
    <location>
        <begin position="69"/>
        <end position="103"/>
    </location>
</feature>
<dbReference type="AlphaFoldDB" id="Q0CFL9"/>
<protein>
    <submittedName>
        <fullName evidence="3">Uncharacterized protein</fullName>
    </submittedName>
</protein>
<evidence type="ECO:0000313" key="4">
    <source>
        <dbReference type="Proteomes" id="UP000007963"/>
    </source>
</evidence>
<reference evidence="4" key="1">
    <citation type="submission" date="2005-09" db="EMBL/GenBank/DDBJ databases">
        <title>Annotation of the Aspergillus terreus NIH2624 genome.</title>
        <authorList>
            <person name="Birren B.W."/>
            <person name="Lander E.S."/>
            <person name="Galagan J.E."/>
            <person name="Nusbaum C."/>
            <person name="Devon K."/>
            <person name="Henn M."/>
            <person name="Ma L.-J."/>
            <person name="Jaffe D.B."/>
            <person name="Butler J."/>
            <person name="Alvarez P."/>
            <person name="Gnerre S."/>
            <person name="Grabherr M."/>
            <person name="Kleber M."/>
            <person name="Mauceli E.W."/>
            <person name="Brockman W."/>
            <person name="Rounsley S."/>
            <person name="Young S.K."/>
            <person name="LaButti K."/>
            <person name="Pushparaj V."/>
            <person name="DeCaprio D."/>
            <person name="Crawford M."/>
            <person name="Koehrsen M."/>
            <person name="Engels R."/>
            <person name="Montgomery P."/>
            <person name="Pearson M."/>
            <person name="Howarth C."/>
            <person name="Larson L."/>
            <person name="Luoma S."/>
            <person name="White J."/>
            <person name="Alvarado L."/>
            <person name="Kodira C.D."/>
            <person name="Zeng Q."/>
            <person name="Oleary S."/>
            <person name="Yandava C."/>
            <person name="Denning D.W."/>
            <person name="Nierman W.C."/>
            <person name="Milne T."/>
            <person name="Madden K."/>
        </authorList>
    </citation>
    <scope>NUCLEOTIDE SEQUENCE [LARGE SCALE GENOMIC DNA]</scope>
    <source>
        <strain evidence="4">NIH 2624 / FGSC A1156</strain>
    </source>
</reference>
<gene>
    <name evidence="3" type="ORF">ATEG_07515</name>
</gene>
<accession>Q0CFL9</accession>
<evidence type="ECO:0000256" key="1">
    <source>
        <dbReference type="SAM" id="Coils"/>
    </source>
</evidence>
<sequence>MAMVIIFTRQVNFCQHSSIPGNPPQHWGASIPRSENISLTHSSASRTRNLISHPPPRCLSLDPGSLRDDDAIESEILQLQDQLRRVRKQRELLELRHALAEEQRLLEDVKYRLAASASHTPTTAYPPPPIDSVPMNDAQPVHGIKRSHSAVSLDDVEEHVSQVSSHDSEDNASDPGWVANWPQGDEIELSDDEDYPSSTTTSVGNESVRSDDLSVDSDAESNPSVFSWDSSSDIFRPELPFDGFFTITTRGAYRDFKRKLANHFSQYSKRFSLDKWKVREAEVNLSGGLLAEWRKAKRDETWLELHNFLLQKHSRRRGKRNGNINAMYWAARQREDQSVHNYNSYLLDLEVEMPQLLNEDQLIMKLLDGVLPEVRFAWVGPSAPHSVESDYVAMVNSLAAAERSLPKRVEKLGDKIHPPSGFKKPRT</sequence>
<dbReference type="RefSeq" id="XP_001216136.1">
    <property type="nucleotide sequence ID" value="XM_001216136.1"/>
</dbReference>
<dbReference type="HOGENOM" id="CLU_642467_0_0_1"/>
<evidence type="ECO:0000256" key="2">
    <source>
        <dbReference type="SAM" id="MobiDB-lite"/>
    </source>
</evidence>
<dbReference type="GeneID" id="4322995"/>
<feature type="region of interest" description="Disordered" evidence="2">
    <location>
        <begin position="118"/>
        <end position="226"/>
    </location>
</feature>
<dbReference type="eggNOG" id="ENOG502RPQ8">
    <property type="taxonomic scope" value="Eukaryota"/>
</dbReference>
<dbReference type="STRING" id="341663.Q0CFL9"/>
<dbReference type="Proteomes" id="UP000007963">
    <property type="component" value="Unassembled WGS sequence"/>
</dbReference>
<evidence type="ECO:0000313" key="3">
    <source>
        <dbReference type="EMBL" id="EAU31777.1"/>
    </source>
</evidence>
<feature type="compositionally biased region" description="Acidic residues" evidence="2">
    <location>
        <begin position="185"/>
        <end position="195"/>
    </location>
</feature>
<dbReference type="OMA" id="NWMQQWV"/>
<dbReference type="OrthoDB" id="4499634at2759"/>
<dbReference type="EMBL" id="CH476604">
    <property type="protein sequence ID" value="EAU31777.1"/>
    <property type="molecule type" value="Genomic_DNA"/>
</dbReference>
<proteinExistence type="predicted"/>
<dbReference type="VEuPathDB" id="FungiDB:ATEG_07515"/>
<organism evidence="3 4">
    <name type="scientific">Aspergillus terreus (strain NIH 2624 / FGSC A1156)</name>
    <dbReference type="NCBI Taxonomy" id="341663"/>
    <lineage>
        <taxon>Eukaryota</taxon>
        <taxon>Fungi</taxon>
        <taxon>Dikarya</taxon>
        <taxon>Ascomycota</taxon>
        <taxon>Pezizomycotina</taxon>
        <taxon>Eurotiomycetes</taxon>
        <taxon>Eurotiomycetidae</taxon>
        <taxon>Eurotiales</taxon>
        <taxon>Aspergillaceae</taxon>
        <taxon>Aspergillus</taxon>
        <taxon>Aspergillus subgen. Circumdati</taxon>
    </lineage>
</organism>